<accession>G7Q4U7</accession>
<organism evidence="2 3">
    <name type="scientific">Solidesulfovibrio carbinoliphilus subsp. oakridgensis</name>
    <dbReference type="NCBI Taxonomy" id="694327"/>
    <lineage>
        <taxon>Bacteria</taxon>
        <taxon>Pseudomonadati</taxon>
        <taxon>Thermodesulfobacteriota</taxon>
        <taxon>Desulfovibrionia</taxon>
        <taxon>Desulfovibrionales</taxon>
        <taxon>Desulfovibrionaceae</taxon>
        <taxon>Solidesulfovibrio</taxon>
    </lineage>
</organism>
<evidence type="ECO:0000313" key="3">
    <source>
        <dbReference type="Proteomes" id="UP000004662"/>
    </source>
</evidence>
<dbReference type="HOGENOM" id="CLU_2218880_0_0_7"/>
<proteinExistence type="predicted"/>
<keyword evidence="3" id="KW-1185">Reference proteome</keyword>
<evidence type="ECO:0000256" key="1">
    <source>
        <dbReference type="SAM" id="MobiDB-lite"/>
    </source>
</evidence>
<sequence>MVKIGRKTRIFVGKVRRLFAVHFRKGYVARQLRNRQGGCHQCGTCCHFTIACPMLTKDHLCRVYGKCRPKACRVFPIDQKDINDVTRCGGVCGYGFADPASTRKAGLSPGAPRLRATRKAN</sequence>
<dbReference type="AlphaFoldDB" id="G7Q4U7"/>
<dbReference type="Proteomes" id="UP000004662">
    <property type="component" value="Chromosome"/>
</dbReference>
<feature type="region of interest" description="Disordered" evidence="1">
    <location>
        <begin position="98"/>
        <end position="121"/>
    </location>
</feature>
<dbReference type="eggNOG" id="COG0727">
    <property type="taxonomic scope" value="Bacteria"/>
</dbReference>
<dbReference type="EMBL" id="CM001368">
    <property type="protein sequence ID" value="EHJ47557.1"/>
    <property type="molecule type" value="Genomic_DNA"/>
</dbReference>
<gene>
    <name evidence="2" type="ORF">DFW101_1549</name>
</gene>
<name>G7Q4U7_9BACT</name>
<evidence type="ECO:0000313" key="2">
    <source>
        <dbReference type="EMBL" id="EHJ47557.1"/>
    </source>
</evidence>
<protein>
    <submittedName>
        <fullName evidence="2">Uncharacterized protein</fullName>
    </submittedName>
</protein>
<reference evidence="3" key="1">
    <citation type="journal article" date="2015" name="Genome Announc.">
        <title>High-Quality Draft Genome Sequence of Desulfovibrio carbinoliphilus FW-101-2B, an Organic Acid-Oxidizing Sulfate-Reducing Bacterium Isolated from Uranium(VI)-Contaminated Groundwater.</title>
        <authorList>
            <person name="Ramsay B.D."/>
            <person name="Hwang C."/>
            <person name="Woo H.L."/>
            <person name="Carroll S.L."/>
            <person name="Lucas S."/>
            <person name="Han J."/>
            <person name="Lapidus A.L."/>
            <person name="Cheng J.F."/>
            <person name="Goodwin L.A."/>
            <person name="Pitluck S."/>
            <person name="Peters L."/>
            <person name="Chertkov O."/>
            <person name="Held B."/>
            <person name="Detter J.C."/>
            <person name="Han C.S."/>
            <person name="Tapia R."/>
            <person name="Land M.L."/>
            <person name="Hauser L.J."/>
            <person name="Kyrpides N.C."/>
            <person name="Ivanova N.N."/>
            <person name="Mikhailova N."/>
            <person name="Pagani I."/>
            <person name="Woyke T."/>
            <person name="Arkin A.P."/>
            <person name="Dehal P."/>
            <person name="Chivian D."/>
            <person name="Criddle C.S."/>
            <person name="Wu W."/>
            <person name="Chakraborty R."/>
            <person name="Hazen T.C."/>
            <person name="Fields M.W."/>
        </authorList>
    </citation>
    <scope>NUCLEOTIDE SEQUENCE [LARGE SCALE GENOMIC DNA]</scope>
    <source>
        <strain evidence="3">FW-101-2B</strain>
    </source>
</reference>